<evidence type="ECO:0000313" key="2">
    <source>
        <dbReference type="EMBL" id="VAV82663.1"/>
    </source>
</evidence>
<dbReference type="AlphaFoldDB" id="A0A3B0RDB5"/>
<dbReference type="InterPro" id="IPR028098">
    <property type="entry name" value="Glyco_trans_4-like_N"/>
</dbReference>
<dbReference type="Pfam" id="PF13692">
    <property type="entry name" value="Glyco_trans_1_4"/>
    <property type="match status" value="1"/>
</dbReference>
<evidence type="ECO:0000259" key="1">
    <source>
        <dbReference type="Pfam" id="PF13439"/>
    </source>
</evidence>
<protein>
    <submittedName>
        <fullName evidence="2">TPR/glycosyl transferase domain protein</fullName>
    </submittedName>
</protein>
<proteinExistence type="predicted"/>
<keyword evidence="2" id="KW-0808">Transferase</keyword>
<dbReference type="Pfam" id="PF13439">
    <property type="entry name" value="Glyco_transf_4"/>
    <property type="match status" value="1"/>
</dbReference>
<gene>
    <name evidence="2" type="ORF">MNBD_BACTEROID02-1549</name>
</gene>
<dbReference type="Gene3D" id="3.40.50.2000">
    <property type="entry name" value="Glycogen Phosphorylase B"/>
    <property type="match status" value="2"/>
</dbReference>
<reference evidence="2" key="1">
    <citation type="submission" date="2018-06" db="EMBL/GenBank/DDBJ databases">
        <authorList>
            <person name="Zhirakovskaya E."/>
        </authorList>
    </citation>
    <scope>NUCLEOTIDE SEQUENCE</scope>
</reference>
<feature type="domain" description="Glycosyltransferase subfamily 4-like N-terminal" evidence="1">
    <location>
        <begin position="108"/>
        <end position="234"/>
    </location>
</feature>
<dbReference type="SUPFAM" id="SSF53756">
    <property type="entry name" value="UDP-Glycosyltransferase/glycogen phosphorylase"/>
    <property type="match status" value="1"/>
</dbReference>
<name>A0A3B0RDB5_9ZZZZ</name>
<accession>A0A3B0RDB5</accession>
<dbReference type="GO" id="GO:0016740">
    <property type="term" value="F:transferase activity"/>
    <property type="evidence" value="ECO:0007669"/>
    <property type="project" value="UniProtKB-KW"/>
</dbReference>
<dbReference type="CDD" id="cd03794">
    <property type="entry name" value="GT4_WbuB-like"/>
    <property type="match status" value="1"/>
</dbReference>
<sequence>MKKVLIITYYWPPAGGPGVQRWLKFVKYLKDFNIEPIVYIPENPSYPIIDESLIGEIPKHITILKQPIKEPYKAAATISNKQSETISKGIIPDQKKQRIIEKVLLFIRGNFFIPDARKNWVTPSVSFLANYIEEHHIDTIITTGPPHSMHLIGLNLKQNFNFKWIADFRDPWTTIGYHKKLKLLRFARLKHKKLESEVLNSADYIVVTSPTTKREFEAITKKPITVITNGYDINTVGETVLDTKFSFAHIGSLLSERNPEVLWQVLRDIVREDKVFQSQFQLNLVGAVSKEVLGSLDAHNLSQFVNLVGYVSHNDAIRYQKQSQVLLLIEIDSEDTKCIIPGKLFEYMVSGRPILALGPKDSDVAQIITTTNTGHYFEYSEYDQLKHKILEHFDAFRRHDLQSHAIGLQQYSRKELTKKLSDLIAY</sequence>
<dbReference type="EMBL" id="UOEB01000021">
    <property type="protein sequence ID" value="VAV82663.1"/>
    <property type="molecule type" value="Genomic_DNA"/>
</dbReference>
<organism evidence="2">
    <name type="scientific">hydrothermal vent metagenome</name>
    <dbReference type="NCBI Taxonomy" id="652676"/>
    <lineage>
        <taxon>unclassified sequences</taxon>
        <taxon>metagenomes</taxon>
        <taxon>ecological metagenomes</taxon>
    </lineage>
</organism>